<keyword evidence="1" id="KW-0472">Membrane</keyword>
<evidence type="ECO:0000256" key="1">
    <source>
        <dbReference type="SAM" id="Phobius"/>
    </source>
</evidence>
<evidence type="ECO:0000313" key="3">
    <source>
        <dbReference type="Proteomes" id="UP001500582"/>
    </source>
</evidence>
<dbReference type="RefSeq" id="WP_345209883.1">
    <property type="nucleotide sequence ID" value="NZ_BAABFT010000002.1"/>
</dbReference>
<keyword evidence="1" id="KW-0812">Transmembrane</keyword>
<organism evidence="2 3">
    <name type="scientific">Mucilaginibacter gynuensis</name>
    <dbReference type="NCBI Taxonomy" id="1302236"/>
    <lineage>
        <taxon>Bacteria</taxon>
        <taxon>Pseudomonadati</taxon>
        <taxon>Bacteroidota</taxon>
        <taxon>Sphingobacteriia</taxon>
        <taxon>Sphingobacteriales</taxon>
        <taxon>Sphingobacteriaceae</taxon>
        <taxon>Mucilaginibacter</taxon>
    </lineage>
</organism>
<feature type="transmembrane region" description="Helical" evidence="1">
    <location>
        <begin position="43"/>
        <end position="65"/>
    </location>
</feature>
<feature type="transmembrane region" description="Helical" evidence="1">
    <location>
        <begin position="77"/>
        <end position="100"/>
    </location>
</feature>
<feature type="transmembrane region" description="Helical" evidence="1">
    <location>
        <begin position="12"/>
        <end position="31"/>
    </location>
</feature>
<accession>A0ABP8FYZ7</accession>
<keyword evidence="3" id="KW-1185">Reference proteome</keyword>
<proteinExistence type="predicted"/>
<keyword evidence="1" id="KW-1133">Transmembrane helix</keyword>
<name>A0ABP8FYZ7_9SPHI</name>
<gene>
    <name evidence="2" type="ORF">GCM10023149_09760</name>
</gene>
<reference evidence="3" key="1">
    <citation type="journal article" date="2019" name="Int. J. Syst. Evol. Microbiol.">
        <title>The Global Catalogue of Microorganisms (GCM) 10K type strain sequencing project: providing services to taxonomists for standard genome sequencing and annotation.</title>
        <authorList>
            <consortium name="The Broad Institute Genomics Platform"/>
            <consortium name="The Broad Institute Genome Sequencing Center for Infectious Disease"/>
            <person name="Wu L."/>
            <person name="Ma J."/>
        </authorList>
    </citation>
    <scope>NUCLEOTIDE SEQUENCE [LARGE SCALE GENOMIC DNA]</scope>
    <source>
        <strain evidence="3">JCM 17705</strain>
    </source>
</reference>
<comment type="caution">
    <text evidence="2">The sequence shown here is derived from an EMBL/GenBank/DDBJ whole genome shotgun (WGS) entry which is preliminary data.</text>
</comment>
<sequence>MNRLFTLICHFYKPIAFINILFTGLSIYAFIKNGVEHLSIPSILKLFSYTVVVGYQYFFSAKSYFYFRNAGYSVRSLYVRVFVLDFAAFLVLIIGTYFILWKH</sequence>
<protein>
    <submittedName>
        <fullName evidence="2">Uncharacterized protein</fullName>
    </submittedName>
</protein>
<dbReference type="EMBL" id="BAABFT010000002">
    <property type="protein sequence ID" value="GAA4313843.1"/>
    <property type="molecule type" value="Genomic_DNA"/>
</dbReference>
<dbReference type="Proteomes" id="UP001500582">
    <property type="component" value="Unassembled WGS sequence"/>
</dbReference>
<evidence type="ECO:0000313" key="2">
    <source>
        <dbReference type="EMBL" id="GAA4313843.1"/>
    </source>
</evidence>